<keyword evidence="6" id="KW-1185">Reference proteome</keyword>
<dbReference type="EMBL" id="AEDQ01000030">
    <property type="protein sequence ID" value="EFL43733.1"/>
    <property type="molecule type" value="Genomic_DNA"/>
</dbReference>
<dbReference type="Proteomes" id="UP000004431">
    <property type="component" value="Unassembled WGS sequence"/>
</dbReference>
<evidence type="ECO:0000256" key="2">
    <source>
        <dbReference type="ARBA" id="ARBA00022884"/>
    </source>
</evidence>
<evidence type="ECO:0000256" key="3">
    <source>
        <dbReference type="HAMAP-Rule" id="MF_00088"/>
    </source>
</evidence>
<proteinExistence type="inferred from homology"/>
<evidence type="ECO:0000313" key="5">
    <source>
        <dbReference type="EMBL" id="EFL43733.1"/>
    </source>
</evidence>
<organism evidence="5 6">
    <name type="scientific">Fannyhessea vaginae PB189-T1-4</name>
    <dbReference type="NCBI Taxonomy" id="866774"/>
    <lineage>
        <taxon>Bacteria</taxon>
        <taxon>Bacillati</taxon>
        <taxon>Actinomycetota</taxon>
        <taxon>Coriobacteriia</taxon>
        <taxon>Coriobacteriales</taxon>
        <taxon>Atopobiaceae</taxon>
        <taxon>Fannyhessea</taxon>
    </lineage>
</organism>
<dbReference type="InterPro" id="IPR020627">
    <property type="entry name" value="KhpA"/>
</dbReference>
<dbReference type="PANTHER" id="PTHR34654:SF1">
    <property type="entry name" value="RNA-BINDING PROTEIN KHPA"/>
    <property type="match status" value="1"/>
</dbReference>
<reference evidence="5 6" key="1">
    <citation type="submission" date="2010-08" db="EMBL/GenBank/DDBJ databases">
        <authorList>
            <person name="Durkin A.S."/>
            <person name="Madupu R."/>
            <person name="Torralba M."/>
            <person name="Gillis M."/>
            <person name="Methe B."/>
            <person name="Sutton G."/>
            <person name="Nelson K.E."/>
        </authorList>
    </citation>
    <scope>NUCLEOTIDE SEQUENCE [LARGE SCALE GENOMIC DNA]</scope>
    <source>
        <strain evidence="5 6">PB189-T1-4</strain>
    </source>
</reference>
<dbReference type="HAMAP" id="MF_00088">
    <property type="entry name" value="KhpA"/>
    <property type="match status" value="1"/>
</dbReference>
<protein>
    <recommendedName>
        <fullName evidence="3">RNA-binding protein KhpA</fullName>
    </recommendedName>
    <alternativeName>
        <fullName evidence="3">KH-domain protein A</fullName>
    </alternativeName>
</protein>
<accession>A0ABP2J329</accession>
<dbReference type="Pfam" id="PF13083">
    <property type="entry name" value="KH_KhpA-B"/>
    <property type="match status" value="1"/>
</dbReference>
<gene>
    <name evidence="3" type="primary">khpA</name>
    <name evidence="5" type="ORF">HMPREF9248_0181</name>
</gene>
<evidence type="ECO:0000313" key="6">
    <source>
        <dbReference type="Proteomes" id="UP000004431"/>
    </source>
</evidence>
<sequence>MLDTTFSAEDPMDAQTNTYESQPSYSVDDTLGAQAVQSENTEAVVASEMSNAGSADAAIDANGSDMVQPAAVGSGHTTLQLQDGELASDRVADLVEYIVCGLVTDKDAVALDVTDSHGGALIEISCAADDAGRIIGRKGRTIKAIRTLARALGSRVNTAVEVEVLG</sequence>
<dbReference type="Gene3D" id="3.30.300.20">
    <property type="match status" value="1"/>
</dbReference>
<feature type="compositionally biased region" description="Polar residues" evidence="4">
    <location>
        <begin position="14"/>
        <end position="25"/>
    </location>
</feature>
<keyword evidence="1 3" id="KW-0963">Cytoplasm</keyword>
<dbReference type="PANTHER" id="PTHR34654">
    <property type="entry name" value="UPF0109 PROTEIN SCO5592"/>
    <property type="match status" value="1"/>
</dbReference>
<evidence type="ECO:0000256" key="1">
    <source>
        <dbReference type="ARBA" id="ARBA00022490"/>
    </source>
</evidence>
<comment type="function">
    <text evidence="3">A probable RNA-binding protein.</text>
</comment>
<dbReference type="CDD" id="cd22533">
    <property type="entry name" value="KH-II_YlqC-like"/>
    <property type="match status" value="1"/>
</dbReference>
<comment type="subcellular location">
    <subcellularLocation>
        <location evidence="3">Cytoplasm</location>
    </subcellularLocation>
</comment>
<comment type="caution">
    <text evidence="5">The sequence shown here is derived from an EMBL/GenBank/DDBJ whole genome shotgun (WGS) entry which is preliminary data.</text>
</comment>
<comment type="similarity">
    <text evidence="3">Belongs to the KhpA RNA-binding protein family.</text>
</comment>
<dbReference type="InterPro" id="IPR015946">
    <property type="entry name" value="KH_dom-like_a/b"/>
</dbReference>
<dbReference type="PROSITE" id="PS50084">
    <property type="entry name" value="KH_TYPE_1"/>
    <property type="match status" value="1"/>
</dbReference>
<name>A0ABP2J329_9ACTN</name>
<feature type="region of interest" description="Disordered" evidence="4">
    <location>
        <begin position="1"/>
        <end position="25"/>
    </location>
</feature>
<keyword evidence="2 3" id="KW-0694">RNA-binding</keyword>
<dbReference type="InterPro" id="IPR009019">
    <property type="entry name" value="KH_sf_prok-type"/>
</dbReference>
<evidence type="ECO:0000256" key="4">
    <source>
        <dbReference type="SAM" id="MobiDB-lite"/>
    </source>
</evidence>
<dbReference type="SUPFAM" id="SSF54814">
    <property type="entry name" value="Prokaryotic type KH domain (KH-domain type II)"/>
    <property type="match status" value="1"/>
</dbReference>